<comment type="pathway">
    <text evidence="1 14">Amino-acid biosynthesis; L-threonine biosynthesis; L-threonine from L-aspartate: step 3/5.</text>
</comment>
<organism evidence="18 19">
    <name type="scientific">Candidatus Ornithomonoglobus merdipullorum</name>
    <dbReference type="NCBI Taxonomy" id="2840895"/>
    <lineage>
        <taxon>Bacteria</taxon>
        <taxon>Bacillati</taxon>
        <taxon>Bacillota</taxon>
        <taxon>Clostridia</taxon>
        <taxon>Candidatus Ornithomonoglobus</taxon>
    </lineage>
</organism>
<dbReference type="SUPFAM" id="SSF55347">
    <property type="entry name" value="Glyceraldehyde-3-phosphate dehydrogenase-like, C-terminal domain"/>
    <property type="match status" value="1"/>
</dbReference>
<dbReference type="GO" id="GO:0004412">
    <property type="term" value="F:homoserine dehydrogenase activity"/>
    <property type="evidence" value="ECO:0007669"/>
    <property type="project" value="UniProtKB-EC"/>
</dbReference>
<evidence type="ECO:0000256" key="6">
    <source>
        <dbReference type="ARBA" id="ARBA00022605"/>
    </source>
</evidence>
<dbReference type="InterPro" id="IPR016204">
    <property type="entry name" value="HDH"/>
</dbReference>
<reference evidence="18" key="1">
    <citation type="submission" date="2020-10" db="EMBL/GenBank/DDBJ databases">
        <authorList>
            <person name="Gilroy R."/>
        </authorList>
    </citation>
    <scope>NUCLEOTIDE SEQUENCE</scope>
    <source>
        <strain evidence="18">USAMLcec3-3695</strain>
    </source>
</reference>
<evidence type="ECO:0000256" key="5">
    <source>
        <dbReference type="ARBA" id="ARBA00013376"/>
    </source>
</evidence>
<keyword evidence="10 14" id="KW-0486">Methionine biosynthesis</keyword>
<dbReference type="PIRSF" id="PIRSF000098">
    <property type="entry name" value="Homoser_dehydrog"/>
    <property type="match status" value="1"/>
</dbReference>
<dbReference type="GO" id="GO:0009086">
    <property type="term" value="P:methionine biosynthetic process"/>
    <property type="evidence" value="ECO:0007669"/>
    <property type="project" value="UniProtKB-KW"/>
</dbReference>
<dbReference type="Pfam" id="PF00742">
    <property type="entry name" value="Homoserine_dh"/>
    <property type="match status" value="1"/>
</dbReference>
<feature type="binding site" evidence="13">
    <location>
        <position position="185"/>
    </location>
    <ligand>
        <name>L-homoserine</name>
        <dbReference type="ChEBI" id="CHEBI:57476"/>
    </ligand>
</feature>
<reference evidence="18" key="2">
    <citation type="journal article" date="2021" name="PeerJ">
        <title>Extensive microbial diversity within the chicken gut microbiome revealed by metagenomics and culture.</title>
        <authorList>
            <person name="Gilroy R."/>
            <person name="Ravi A."/>
            <person name="Getino M."/>
            <person name="Pursley I."/>
            <person name="Horton D.L."/>
            <person name="Alikhan N.F."/>
            <person name="Baker D."/>
            <person name="Gharbi K."/>
            <person name="Hall N."/>
            <person name="Watson M."/>
            <person name="Adriaenssens E.M."/>
            <person name="Foster-Nyarko E."/>
            <person name="Jarju S."/>
            <person name="Secka A."/>
            <person name="Antonio M."/>
            <person name="Oren A."/>
            <person name="Chaudhuri R.R."/>
            <person name="La Ragione R."/>
            <person name="Hildebrand F."/>
            <person name="Pallen M.J."/>
        </authorList>
    </citation>
    <scope>NUCLEOTIDE SEQUENCE</scope>
    <source>
        <strain evidence="18">USAMLcec3-3695</strain>
    </source>
</reference>
<evidence type="ECO:0000256" key="1">
    <source>
        <dbReference type="ARBA" id="ARBA00005056"/>
    </source>
</evidence>
<dbReference type="NCBIfam" id="NF004976">
    <property type="entry name" value="PRK06349.1"/>
    <property type="match status" value="1"/>
</dbReference>
<dbReference type="PANTHER" id="PTHR43331:SF1">
    <property type="entry name" value="HOMOSERINE DEHYDROGENASE"/>
    <property type="match status" value="1"/>
</dbReference>
<sequence length="402" mass="43749">MAKAAIMGYGTVGSGVYDILKMNAKKIEAAAGEQIELKYILDIREFDDHPEKHLFTKDVNDIINDTEVSVVAEVMGGLHPAYEFTKELLSAGKSVVTSNKELVATYGSELLKIAEENNVNYMFEASVGGGIPIIRPLNRCLAANNIVRIAGILNGTTNYILYQMITNDKSFDEALKDAQANGYAERNPAADIEGHDACRKIAILSSLAWGKEVDYTNIGTEGIVNITLEDVRYAAAAGAVIKLIGYAEQLEDGRVYAHVAPMLIKNDCLLSDIDDVYNGIMVTGDMVGDVMFYGAGAGKLPTASAVTADMIDSVIHSERRSLISWEKTDENVSAGPDDKKFRYFMRTTDTAENVSKVFGDFEQIKSLVEGETAFVTGELTASEAEKKASELSETITSIRIFK</sequence>
<dbReference type="EMBL" id="DVNB01000087">
    <property type="protein sequence ID" value="HIU57805.1"/>
    <property type="molecule type" value="Genomic_DNA"/>
</dbReference>
<dbReference type="InterPro" id="IPR001342">
    <property type="entry name" value="HDH_cat"/>
</dbReference>
<dbReference type="Proteomes" id="UP000824109">
    <property type="component" value="Unassembled WGS sequence"/>
</dbReference>
<dbReference type="InterPro" id="IPR019811">
    <property type="entry name" value="HDH_CS"/>
</dbReference>
<feature type="domain" description="Aspartate/homoserine dehydrogenase NAD-binding" evidence="17">
    <location>
        <begin position="8"/>
        <end position="124"/>
    </location>
</feature>
<dbReference type="InterPro" id="IPR036291">
    <property type="entry name" value="NAD(P)-bd_dom_sf"/>
</dbReference>
<evidence type="ECO:0000256" key="4">
    <source>
        <dbReference type="ARBA" id="ARBA00013213"/>
    </source>
</evidence>
<evidence type="ECO:0000256" key="14">
    <source>
        <dbReference type="RuleBase" id="RU000579"/>
    </source>
</evidence>
<evidence type="ECO:0000256" key="13">
    <source>
        <dbReference type="PIRSR" id="PIRSR000098-2"/>
    </source>
</evidence>
<dbReference type="AlphaFoldDB" id="A0A9D1MCF6"/>
<evidence type="ECO:0000256" key="10">
    <source>
        <dbReference type="ARBA" id="ARBA00023167"/>
    </source>
</evidence>
<dbReference type="SUPFAM" id="SSF51735">
    <property type="entry name" value="NAD(P)-binding Rossmann-fold domains"/>
    <property type="match status" value="1"/>
</dbReference>
<keyword evidence="8 14" id="KW-0560">Oxidoreductase</keyword>
<evidence type="ECO:0000256" key="3">
    <source>
        <dbReference type="ARBA" id="ARBA00006753"/>
    </source>
</evidence>
<feature type="active site" description="Proton donor" evidence="12">
    <location>
        <position position="200"/>
    </location>
</feature>
<dbReference type="GO" id="GO:0050661">
    <property type="term" value="F:NADP binding"/>
    <property type="evidence" value="ECO:0007669"/>
    <property type="project" value="InterPro"/>
</dbReference>
<dbReference type="PANTHER" id="PTHR43331">
    <property type="entry name" value="HOMOSERINE DEHYDROGENASE"/>
    <property type="match status" value="1"/>
</dbReference>
<evidence type="ECO:0000259" key="17">
    <source>
        <dbReference type="Pfam" id="PF03447"/>
    </source>
</evidence>
<evidence type="ECO:0000259" key="16">
    <source>
        <dbReference type="Pfam" id="PF00742"/>
    </source>
</evidence>
<evidence type="ECO:0000256" key="9">
    <source>
        <dbReference type="ARBA" id="ARBA00023053"/>
    </source>
</evidence>
<dbReference type="GO" id="GO:0009088">
    <property type="term" value="P:threonine biosynthetic process"/>
    <property type="evidence" value="ECO:0007669"/>
    <property type="project" value="UniProtKB-KW"/>
</dbReference>
<accession>A0A9D1MCF6</accession>
<comment type="pathway">
    <text evidence="2 14">Amino-acid biosynthesis; L-methionine biosynthesis via de novo pathway; L-homoserine from L-aspartate: step 3/3.</text>
</comment>
<evidence type="ECO:0000256" key="12">
    <source>
        <dbReference type="PIRSR" id="PIRSR000098-1"/>
    </source>
</evidence>
<evidence type="ECO:0000256" key="15">
    <source>
        <dbReference type="RuleBase" id="RU004171"/>
    </source>
</evidence>
<dbReference type="Gene3D" id="3.30.360.10">
    <property type="entry name" value="Dihydrodipicolinate Reductase, domain 2"/>
    <property type="match status" value="1"/>
</dbReference>
<dbReference type="FunFam" id="3.30.360.10:FF:000005">
    <property type="entry name" value="Homoserine dehydrogenase"/>
    <property type="match status" value="1"/>
</dbReference>
<feature type="binding site" evidence="13">
    <location>
        <position position="100"/>
    </location>
    <ligand>
        <name>NADPH</name>
        <dbReference type="ChEBI" id="CHEBI:57783"/>
    </ligand>
</feature>
<protein>
    <recommendedName>
        <fullName evidence="5 14">Homoserine dehydrogenase</fullName>
        <ecNumber evidence="4 14">1.1.1.3</ecNumber>
    </recommendedName>
</protein>
<dbReference type="InterPro" id="IPR005106">
    <property type="entry name" value="Asp/hSer_DH_NAD-bd"/>
</dbReference>
<dbReference type="Pfam" id="PF03447">
    <property type="entry name" value="NAD_binding_3"/>
    <property type="match status" value="1"/>
</dbReference>
<evidence type="ECO:0000313" key="18">
    <source>
        <dbReference type="EMBL" id="HIU57805.1"/>
    </source>
</evidence>
<keyword evidence="13 14" id="KW-0521">NADP</keyword>
<keyword evidence="9" id="KW-0915">Sodium</keyword>
<dbReference type="EC" id="1.1.1.3" evidence="4 14"/>
<name>A0A9D1MCF6_9FIRM</name>
<dbReference type="PROSITE" id="PS01042">
    <property type="entry name" value="HOMOSER_DHGENASE"/>
    <property type="match status" value="1"/>
</dbReference>
<keyword evidence="7 14" id="KW-0791">Threonine biosynthesis</keyword>
<evidence type="ECO:0000256" key="11">
    <source>
        <dbReference type="ARBA" id="ARBA00048841"/>
    </source>
</evidence>
<evidence type="ECO:0000313" key="19">
    <source>
        <dbReference type="Proteomes" id="UP000824109"/>
    </source>
</evidence>
<evidence type="ECO:0000256" key="8">
    <source>
        <dbReference type="ARBA" id="ARBA00023002"/>
    </source>
</evidence>
<proteinExistence type="inferred from homology"/>
<keyword evidence="6 14" id="KW-0028">Amino-acid biosynthesis</keyword>
<comment type="catalytic activity">
    <reaction evidence="11">
        <text>L-homoserine + NADP(+) = L-aspartate 4-semialdehyde + NADPH + H(+)</text>
        <dbReference type="Rhea" id="RHEA:15761"/>
        <dbReference type="ChEBI" id="CHEBI:15378"/>
        <dbReference type="ChEBI" id="CHEBI:57476"/>
        <dbReference type="ChEBI" id="CHEBI:57783"/>
        <dbReference type="ChEBI" id="CHEBI:58349"/>
        <dbReference type="ChEBI" id="CHEBI:537519"/>
        <dbReference type="EC" id="1.1.1.3"/>
    </reaction>
    <physiologicalReaction direction="right-to-left" evidence="11">
        <dbReference type="Rhea" id="RHEA:15763"/>
    </physiologicalReaction>
</comment>
<dbReference type="Gene3D" id="3.30.70.260">
    <property type="match status" value="1"/>
</dbReference>
<evidence type="ECO:0000256" key="2">
    <source>
        <dbReference type="ARBA" id="ARBA00005062"/>
    </source>
</evidence>
<comment type="caution">
    <text evidence="18">The sequence shown here is derived from an EMBL/GenBank/DDBJ whole genome shotgun (WGS) entry which is preliminary data.</text>
</comment>
<feature type="binding site" evidence="13">
    <location>
        <begin position="7"/>
        <end position="14"/>
    </location>
    <ligand>
        <name>NADP(+)</name>
        <dbReference type="ChEBI" id="CHEBI:58349"/>
    </ligand>
</feature>
<feature type="domain" description="Homoserine dehydrogenase catalytic" evidence="16">
    <location>
        <begin position="132"/>
        <end position="311"/>
    </location>
</feature>
<gene>
    <name evidence="18" type="ORF">IAA61_08365</name>
</gene>
<evidence type="ECO:0000256" key="7">
    <source>
        <dbReference type="ARBA" id="ARBA00022697"/>
    </source>
</evidence>
<dbReference type="Gene3D" id="3.40.50.720">
    <property type="entry name" value="NAD(P)-binding Rossmann-like Domain"/>
    <property type="match status" value="1"/>
</dbReference>
<comment type="similarity">
    <text evidence="3 15">Belongs to the homoserine dehydrogenase family.</text>
</comment>